<reference evidence="4 5" key="1">
    <citation type="submission" date="2020-04" db="EMBL/GenBank/DDBJ databases">
        <authorList>
            <person name="Laetsch R D."/>
            <person name="Stevens L."/>
            <person name="Kumar S."/>
            <person name="Blaxter L. M."/>
        </authorList>
    </citation>
    <scope>NUCLEOTIDE SEQUENCE [LARGE SCALE GENOMIC DNA]</scope>
</reference>
<evidence type="ECO:0000313" key="4">
    <source>
        <dbReference type="EMBL" id="CAB3404110.1"/>
    </source>
</evidence>
<comment type="caution">
    <text evidence="4">The sequence shown here is derived from an EMBL/GenBank/DDBJ whole genome shotgun (WGS) entry which is preliminary data.</text>
</comment>
<organism evidence="4 5">
    <name type="scientific">Caenorhabditis bovis</name>
    <dbReference type="NCBI Taxonomy" id="2654633"/>
    <lineage>
        <taxon>Eukaryota</taxon>
        <taxon>Metazoa</taxon>
        <taxon>Ecdysozoa</taxon>
        <taxon>Nematoda</taxon>
        <taxon>Chromadorea</taxon>
        <taxon>Rhabditida</taxon>
        <taxon>Rhabditina</taxon>
        <taxon>Rhabditomorpha</taxon>
        <taxon>Rhabditoidea</taxon>
        <taxon>Rhabditidae</taxon>
        <taxon>Peloderinae</taxon>
        <taxon>Caenorhabditis</taxon>
    </lineage>
</organism>
<feature type="chain" id="PRO_5035825548" evidence="3">
    <location>
        <begin position="19"/>
        <end position="259"/>
    </location>
</feature>
<keyword evidence="5" id="KW-1185">Reference proteome</keyword>
<feature type="region of interest" description="Disordered" evidence="1">
    <location>
        <begin position="212"/>
        <end position="259"/>
    </location>
</feature>
<feature type="compositionally biased region" description="Acidic residues" evidence="1">
    <location>
        <begin position="222"/>
        <end position="233"/>
    </location>
</feature>
<keyword evidence="2" id="KW-1133">Transmembrane helix</keyword>
<protein>
    <submittedName>
        <fullName evidence="4">Uncharacterized protein</fullName>
    </submittedName>
</protein>
<dbReference type="AlphaFoldDB" id="A0A8S1ERT2"/>
<feature type="transmembrane region" description="Helical" evidence="2">
    <location>
        <begin position="164"/>
        <end position="186"/>
    </location>
</feature>
<evidence type="ECO:0000256" key="3">
    <source>
        <dbReference type="SAM" id="SignalP"/>
    </source>
</evidence>
<keyword evidence="3" id="KW-0732">Signal</keyword>
<keyword evidence="2" id="KW-0812">Transmembrane</keyword>
<gene>
    <name evidence="4" type="ORF">CBOVIS_LOCUS6495</name>
</gene>
<sequence>MRAEILCLLIIMTSVNIGETMKYVTLNECRRCLSKSVFAQHEAALQTDDRTRVIAVSGGIFLNCSEDPEVLTISLCSDPCITIDIIHNGVSLGTYQDCSTGVVRDLPNYENIRTTFTGTLNDSYTLNGEFFELKITFKNMDKAHTRIATESGKELSFNPDTVKFVITCILVAIFGALISIVVVAVCKANKTQKIIGTLVKCIVPCRRRSIDSESQNSNSIDNESDSQTDEIENVDNKLDDTQHSSMDSTEDDSASSIGA</sequence>
<proteinExistence type="predicted"/>
<dbReference type="Proteomes" id="UP000494206">
    <property type="component" value="Unassembled WGS sequence"/>
</dbReference>
<feature type="compositionally biased region" description="Polar residues" evidence="1">
    <location>
        <begin position="212"/>
        <end position="221"/>
    </location>
</feature>
<evidence type="ECO:0000313" key="5">
    <source>
        <dbReference type="Proteomes" id="UP000494206"/>
    </source>
</evidence>
<dbReference type="EMBL" id="CADEPM010000004">
    <property type="protein sequence ID" value="CAB3404110.1"/>
    <property type="molecule type" value="Genomic_DNA"/>
</dbReference>
<evidence type="ECO:0000256" key="1">
    <source>
        <dbReference type="SAM" id="MobiDB-lite"/>
    </source>
</evidence>
<feature type="signal peptide" evidence="3">
    <location>
        <begin position="1"/>
        <end position="18"/>
    </location>
</feature>
<keyword evidence="2" id="KW-0472">Membrane</keyword>
<evidence type="ECO:0000256" key="2">
    <source>
        <dbReference type="SAM" id="Phobius"/>
    </source>
</evidence>
<name>A0A8S1ERT2_9PELO</name>
<accession>A0A8S1ERT2</accession>